<dbReference type="EMBL" id="REGN01003803">
    <property type="protein sequence ID" value="RNA20696.1"/>
    <property type="molecule type" value="Genomic_DNA"/>
</dbReference>
<sequence length="135" mass="15895">MENGFQSDEIKKWKGTERSFYSLYGLGCKASIASPKLISFLFKQYCRQNLLLKRFMGPKKFTHVTPLYEAVNLESVRKIYYKHKICFLEQLLRCPLCKQVYYNIRSNNGLIDSVKFVLEKISYSLEMNNGFFCLT</sequence>
<gene>
    <name evidence="1" type="ORF">BpHYR1_041807</name>
</gene>
<name>A0A3M7RAX4_BRAPC</name>
<keyword evidence="2" id="KW-1185">Reference proteome</keyword>
<proteinExistence type="predicted"/>
<reference evidence="1 2" key="1">
    <citation type="journal article" date="2018" name="Sci. Rep.">
        <title>Genomic signatures of local adaptation to the degree of environmental predictability in rotifers.</title>
        <authorList>
            <person name="Franch-Gras L."/>
            <person name="Hahn C."/>
            <person name="Garcia-Roger E.M."/>
            <person name="Carmona M.J."/>
            <person name="Serra M."/>
            <person name="Gomez A."/>
        </authorList>
    </citation>
    <scope>NUCLEOTIDE SEQUENCE [LARGE SCALE GENOMIC DNA]</scope>
    <source>
        <strain evidence="1">HYR1</strain>
    </source>
</reference>
<evidence type="ECO:0000313" key="1">
    <source>
        <dbReference type="EMBL" id="RNA20696.1"/>
    </source>
</evidence>
<comment type="caution">
    <text evidence="1">The sequence shown here is derived from an EMBL/GenBank/DDBJ whole genome shotgun (WGS) entry which is preliminary data.</text>
</comment>
<dbReference type="Proteomes" id="UP000276133">
    <property type="component" value="Unassembled WGS sequence"/>
</dbReference>
<dbReference type="AlphaFoldDB" id="A0A3M7RAX4"/>
<protein>
    <submittedName>
        <fullName evidence="1">Uncharacterized protein</fullName>
    </submittedName>
</protein>
<accession>A0A3M7RAX4</accession>
<evidence type="ECO:0000313" key="2">
    <source>
        <dbReference type="Proteomes" id="UP000276133"/>
    </source>
</evidence>
<organism evidence="1 2">
    <name type="scientific">Brachionus plicatilis</name>
    <name type="common">Marine rotifer</name>
    <name type="synonym">Brachionus muelleri</name>
    <dbReference type="NCBI Taxonomy" id="10195"/>
    <lineage>
        <taxon>Eukaryota</taxon>
        <taxon>Metazoa</taxon>
        <taxon>Spiralia</taxon>
        <taxon>Gnathifera</taxon>
        <taxon>Rotifera</taxon>
        <taxon>Eurotatoria</taxon>
        <taxon>Monogononta</taxon>
        <taxon>Pseudotrocha</taxon>
        <taxon>Ploima</taxon>
        <taxon>Brachionidae</taxon>
        <taxon>Brachionus</taxon>
    </lineage>
</organism>